<keyword evidence="2" id="KW-1185">Reference proteome</keyword>
<dbReference type="EMBL" id="KV454485">
    <property type="protein sequence ID" value="ODV59517.1"/>
    <property type="molecule type" value="Genomic_DNA"/>
</dbReference>
<dbReference type="OrthoDB" id="3260408at2759"/>
<evidence type="ECO:0000313" key="2">
    <source>
        <dbReference type="Proteomes" id="UP000095038"/>
    </source>
</evidence>
<dbReference type="Proteomes" id="UP000095038">
    <property type="component" value="Unassembled WGS sequence"/>
</dbReference>
<proteinExistence type="predicted"/>
<protein>
    <submittedName>
        <fullName evidence="1">Uncharacterized protein</fullName>
    </submittedName>
</protein>
<dbReference type="InParanoid" id="A0A1D2VDH9"/>
<sequence>MQISFQYNTSRFQNYYHQFLDYQNIFQSRYQPDITVFVANDSFSIYSSDPESDNESDTDTSNDSHYINIHDVSYDDYTDVITSTIRKTIYSTISDDEQISSIPTSINSNSYQTINSDLSLISQSSIDSLTLTINPASKLSQEVSHWKTVVAETCEVVLEDFNNEVNSYQIQFLENILKPKLQNELRDLNYFVNSCYREINYLIYNINSTILYLKNNEKLDINLDDFYDSIKNKITTVNLETKLDFPTLQQQKHQVLNFMCPLPNDFHDDSDFCEIETTEDGIEKQNDYKKMGDENRFVDTKMNKERVEMNVSNMPIEFYESVFSWMNEDLKIIEMLNYMEDIGFNKSLHQEAILEPELPRSQHILSKVLIGKDISESNSFKRLKSKFGKYSNLTFNQDGKIIQKVTREQVREKFSKARNGVEQKINNTNQMISEKYLGDIITQFNNAKFKTIQIFEELAAVLTNEWDQRFIEVLSYNPGFLMEEKIEKKLSNYSEDNNKILDIYKLRKIEYRQKMFDLSTKKVTNKLNSIKNWESFKNFYEIKEVLFETRKKLNRLEPDFQFLDKELSTLKFNYKTIMMESKQYLDILRAQANLAFQFREVSEAKSRGRRYQVFNSNQYI</sequence>
<dbReference type="FunCoup" id="A0A1D2VDH9">
    <property type="interactions" value="14"/>
</dbReference>
<accession>A0A1D2VDH9</accession>
<evidence type="ECO:0000313" key="1">
    <source>
        <dbReference type="EMBL" id="ODV59517.1"/>
    </source>
</evidence>
<reference evidence="2" key="1">
    <citation type="submission" date="2016-05" db="EMBL/GenBank/DDBJ databases">
        <title>Comparative genomics of biotechnologically important yeasts.</title>
        <authorList>
            <consortium name="DOE Joint Genome Institute"/>
            <person name="Riley R."/>
            <person name="Haridas S."/>
            <person name="Wolfe K.H."/>
            <person name="Lopes M.R."/>
            <person name="Hittinger C.T."/>
            <person name="Goker M."/>
            <person name="Salamov A."/>
            <person name="Wisecaver J."/>
            <person name="Long T.M."/>
            <person name="Aerts A.L."/>
            <person name="Barry K."/>
            <person name="Choi C."/>
            <person name="Clum A."/>
            <person name="Coughlan A.Y."/>
            <person name="Deshpande S."/>
            <person name="Douglass A.P."/>
            <person name="Hanson S.J."/>
            <person name="Klenk H.-P."/>
            <person name="Labutti K."/>
            <person name="Lapidus A."/>
            <person name="Lindquist E."/>
            <person name="Lipzen A."/>
            <person name="Meier-Kolthoff J.P."/>
            <person name="Ohm R.A."/>
            <person name="Otillar R.P."/>
            <person name="Pangilinan J."/>
            <person name="Peng Y."/>
            <person name="Rokas A."/>
            <person name="Rosa C.A."/>
            <person name="Scheuner C."/>
            <person name="Sibirny A.A."/>
            <person name="Slot J.C."/>
            <person name="Stielow J.B."/>
            <person name="Sun H."/>
            <person name="Kurtzman C.P."/>
            <person name="Blackwell M."/>
            <person name="Grigoriev I.V."/>
            <person name="Jeffries T.W."/>
        </authorList>
    </citation>
    <scope>NUCLEOTIDE SEQUENCE [LARGE SCALE GENOMIC DNA]</scope>
    <source>
        <strain evidence="2">DSM 1968</strain>
    </source>
</reference>
<organism evidence="1 2">
    <name type="scientific">Ascoidea rubescens DSM 1968</name>
    <dbReference type="NCBI Taxonomy" id="1344418"/>
    <lineage>
        <taxon>Eukaryota</taxon>
        <taxon>Fungi</taxon>
        <taxon>Dikarya</taxon>
        <taxon>Ascomycota</taxon>
        <taxon>Saccharomycotina</taxon>
        <taxon>Saccharomycetes</taxon>
        <taxon>Ascoideaceae</taxon>
        <taxon>Ascoidea</taxon>
    </lineage>
</organism>
<dbReference type="GeneID" id="30965583"/>
<dbReference type="AlphaFoldDB" id="A0A1D2VDH9"/>
<dbReference type="RefSeq" id="XP_020045824.1">
    <property type="nucleotide sequence ID" value="XM_020191947.1"/>
</dbReference>
<name>A0A1D2VDH9_9ASCO</name>
<gene>
    <name evidence="1" type="ORF">ASCRUDRAFT_71483</name>
</gene>